<name>A0A7I8JSF8_SPIIN</name>
<evidence type="ECO:0000313" key="9">
    <source>
        <dbReference type="EMBL" id="CAA2634005.1"/>
    </source>
</evidence>
<evidence type="ECO:0000256" key="1">
    <source>
        <dbReference type="ARBA" id="ARBA00004123"/>
    </source>
</evidence>
<dbReference type="InterPro" id="IPR045314">
    <property type="entry name" value="bZIP_plant_GBF1"/>
</dbReference>
<dbReference type="EMBL" id="CACRZD030000017">
    <property type="protein sequence ID" value="CAA6673059.1"/>
    <property type="molecule type" value="Genomic_DNA"/>
</dbReference>
<dbReference type="GO" id="GO:0005634">
    <property type="term" value="C:nucleus"/>
    <property type="evidence" value="ECO:0007669"/>
    <property type="project" value="UniProtKB-SubCell"/>
</dbReference>
<dbReference type="AlphaFoldDB" id="A0A7I8JSF8"/>
<evidence type="ECO:0000259" key="8">
    <source>
        <dbReference type="PROSITE" id="PS50217"/>
    </source>
</evidence>
<feature type="compositionally biased region" description="Low complexity" evidence="7">
    <location>
        <begin position="1"/>
        <end position="13"/>
    </location>
</feature>
<evidence type="ECO:0000313" key="10">
    <source>
        <dbReference type="Proteomes" id="UP001189122"/>
    </source>
</evidence>
<comment type="subcellular location">
    <subcellularLocation>
        <location evidence="1">Nucleus</location>
    </subcellularLocation>
</comment>
<evidence type="ECO:0000256" key="4">
    <source>
        <dbReference type="ARBA" id="ARBA00023163"/>
    </source>
</evidence>
<dbReference type="InterPro" id="IPR046347">
    <property type="entry name" value="bZIP_sf"/>
</dbReference>
<evidence type="ECO:0000256" key="2">
    <source>
        <dbReference type="ARBA" id="ARBA00023015"/>
    </source>
</evidence>
<feature type="region of interest" description="Disordered" evidence="7">
    <location>
        <begin position="1"/>
        <end position="55"/>
    </location>
</feature>
<gene>
    <name evidence="9" type="ORF">SI7747_17019475</name>
</gene>
<keyword evidence="3" id="KW-0238">DNA-binding</keyword>
<keyword evidence="10" id="KW-1185">Reference proteome</keyword>
<dbReference type="GO" id="GO:0003700">
    <property type="term" value="F:DNA-binding transcription factor activity"/>
    <property type="evidence" value="ECO:0007669"/>
    <property type="project" value="InterPro"/>
</dbReference>
<dbReference type="PANTHER" id="PTHR45764:SF76">
    <property type="entry name" value="OS02G0132500 PROTEIN"/>
    <property type="match status" value="1"/>
</dbReference>
<dbReference type="Proteomes" id="UP001189122">
    <property type="component" value="Unassembled WGS sequence"/>
</dbReference>
<feature type="compositionally biased region" description="Basic and acidic residues" evidence="7">
    <location>
        <begin position="23"/>
        <end position="32"/>
    </location>
</feature>
<keyword evidence="2" id="KW-0805">Transcription regulation</keyword>
<reference evidence="9 10" key="1">
    <citation type="submission" date="2019-12" db="EMBL/GenBank/DDBJ databases">
        <authorList>
            <person name="Scholz U."/>
            <person name="Mascher M."/>
            <person name="Fiebig A."/>
        </authorList>
    </citation>
    <scope>NUCLEOTIDE SEQUENCE</scope>
</reference>
<dbReference type="SUPFAM" id="SSF57959">
    <property type="entry name" value="Leucine zipper domain"/>
    <property type="match status" value="1"/>
</dbReference>
<dbReference type="FunFam" id="1.20.5.170:FF:000020">
    <property type="entry name" value="BZIP transcription factor"/>
    <property type="match status" value="1"/>
</dbReference>
<dbReference type="InterPro" id="IPR004827">
    <property type="entry name" value="bZIP"/>
</dbReference>
<dbReference type="EMBL" id="LR743604">
    <property type="protein sequence ID" value="CAA2634005.1"/>
    <property type="molecule type" value="Genomic_DNA"/>
</dbReference>
<keyword evidence="4" id="KW-0804">Transcription</keyword>
<dbReference type="SMART" id="SM00338">
    <property type="entry name" value="BRLZ"/>
    <property type="match status" value="1"/>
</dbReference>
<dbReference type="GO" id="GO:0046982">
    <property type="term" value="F:protein heterodimerization activity"/>
    <property type="evidence" value="ECO:0007669"/>
    <property type="project" value="UniProtKB-ARBA"/>
</dbReference>
<proteinExistence type="predicted"/>
<dbReference type="GO" id="GO:0000976">
    <property type="term" value="F:transcription cis-regulatory region binding"/>
    <property type="evidence" value="ECO:0007669"/>
    <property type="project" value="TreeGrafter"/>
</dbReference>
<protein>
    <recommendedName>
        <fullName evidence="8">BZIP domain-containing protein</fullName>
    </recommendedName>
</protein>
<dbReference type="PROSITE" id="PS50217">
    <property type="entry name" value="BZIP"/>
    <property type="match status" value="1"/>
</dbReference>
<dbReference type="CDD" id="cd14702">
    <property type="entry name" value="bZIP_plant_GBF1"/>
    <property type="match status" value="1"/>
</dbReference>
<accession>A0A7I8JSF8</accession>
<evidence type="ECO:0000256" key="3">
    <source>
        <dbReference type="ARBA" id="ARBA00023125"/>
    </source>
</evidence>
<dbReference type="Gene3D" id="1.20.5.170">
    <property type="match status" value="1"/>
</dbReference>
<feature type="coiled-coil region" evidence="6">
    <location>
        <begin position="90"/>
        <end position="117"/>
    </location>
</feature>
<dbReference type="PANTHER" id="PTHR45764">
    <property type="entry name" value="BZIP TRANSCRIPTION FACTOR 44"/>
    <property type="match status" value="1"/>
</dbReference>
<feature type="domain" description="BZIP" evidence="8">
    <location>
        <begin position="30"/>
        <end position="93"/>
    </location>
</feature>
<dbReference type="GO" id="GO:0045893">
    <property type="term" value="P:positive regulation of DNA-templated transcription"/>
    <property type="evidence" value="ECO:0007669"/>
    <property type="project" value="TreeGrafter"/>
</dbReference>
<dbReference type="PROSITE" id="PS00036">
    <property type="entry name" value="BZIP_BASIC"/>
    <property type="match status" value="1"/>
</dbReference>
<evidence type="ECO:0000256" key="5">
    <source>
        <dbReference type="ARBA" id="ARBA00023242"/>
    </source>
</evidence>
<keyword evidence="5" id="KW-0539">Nucleus</keyword>
<sequence length="157" mass="17548">MASSSGSGVSSGSTPPIANSGSEDLRQVMDQRKQRRMLSNRESARRSRMRKQKHLDDLTAQVARLRHVNNQIISNYKAIMQRHLAVESDNSVLRSQVAALSNRLESLSEAIQYMNRATNSGTLRELPHQAIDGFPVHPWNLLSVIQPIMASPDMLQC</sequence>
<keyword evidence="6" id="KW-0175">Coiled coil</keyword>
<evidence type="ECO:0000256" key="7">
    <source>
        <dbReference type="SAM" id="MobiDB-lite"/>
    </source>
</evidence>
<evidence type="ECO:0000256" key="6">
    <source>
        <dbReference type="SAM" id="Coils"/>
    </source>
</evidence>
<dbReference type="Pfam" id="PF00170">
    <property type="entry name" value="bZIP_1"/>
    <property type="match status" value="1"/>
</dbReference>
<organism evidence="9">
    <name type="scientific">Spirodela intermedia</name>
    <name type="common">Intermediate duckweed</name>
    <dbReference type="NCBI Taxonomy" id="51605"/>
    <lineage>
        <taxon>Eukaryota</taxon>
        <taxon>Viridiplantae</taxon>
        <taxon>Streptophyta</taxon>
        <taxon>Embryophyta</taxon>
        <taxon>Tracheophyta</taxon>
        <taxon>Spermatophyta</taxon>
        <taxon>Magnoliopsida</taxon>
        <taxon>Liliopsida</taxon>
        <taxon>Araceae</taxon>
        <taxon>Lemnoideae</taxon>
        <taxon>Spirodela</taxon>
    </lineage>
</organism>